<feature type="compositionally biased region" description="Basic and acidic residues" evidence="1">
    <location>
        <begin position="328"/>
        <end position="338"/>
    </location>
</feature>
<feature type="compositionally biased region" description="Basic and acidic residues" evidence="1">
    <location>
        <begin position="280"/>
        <end position="291"/>
    </location>
</feature>
<feature type="region of interest" description="Disordered" evidence="1">
    <location>
        <begin position="81"/>
        <end position="105"/>
    </location>
</feature>
<feature type="compositionally biased region" description="Low complexity" evidence="1">
    <location>
        <begin position="531"/>
        <end position="555"/>
    </location>
</feature>
<feature type="compositionally biased region" description="Basic and acidic residues" evidence="1">
    <location>
        <begin position="302"/>
        <end position="315"/>
    </location>
</feature>
<feature type="compositionally biased region" description="Low complexity" evidence="1">
    <location>
        <begin position="17"/>
        <end position="29"/>
    </location>
</feature>
<feature type="region of interest" description="Disordered" evidence="1">
    <location>
        <begin position="145"/>
        <end position="604"/>
    </location>
</feature>
<dbReference type="Proteomes" id="UP001583172">
    <property type="component" value="Unassembled WGS sequence"/>
</dbReference>
<evidence type="ECO:0000256" key="1">
    <source>
        <dbReference type="SAM" id="MobiDB-lite"/>
    </source>
</evidence>
<accession>A0ABR3VCS2</accession>
<protein>
    <submittedName>
        <fullName evidence="2">Uncharacterized protein</fullName>
    </submittedName>
</protein>
<feature type="compositionally biased region" description="Low complexity" evidence="1">
    <location>
        <begin position="502"/>
        <end position="511"/>
    </location>
</feature>
<feature type="compositionally biased region" description="Basic and acidic residues" evidence="1">
    <location>
        <begin position="214"/>
        <end position="243"/>
    </location>
</feature>
<feature type="region of interest" description="Disordered" evidence="1">
    <location>
        <begin position="1"/>
        <end position="66"/>
    </location>
</feature>
<name>A0ABR3VCS2_HUMIN</name>
<feature type="compositionally biased region" description="Basic and acidic residues" evidence="1">
    <location>
        <begin position="407"/>
        <end position="429"/>
    </location>
</feature>
<dbReference type="EMBL" id="JAZGSY010000181">
    <property type="protein sequence ID" value="KAL1838998.1"/>
    <property type="molecule type" value="Genomic_DNA"/>
</dbReference>
<comment type="caution">
    <text evidence="2">The sequence shown here is derived from an EMBL/GenBank/DDBJ whole genome shotgun (WGS) entry which is preliminary data.</text>
</comment>
<feature type="compositionally biased region" description="Low complexity" evidence="1">
    <location>
        <begin position="447"/>
        <end position="479"/>
    </location>
</feature>
<feature type="compositionally biased region" description="Basic and acidic residues" evidence="1">
    <location>
        <begin position="148"/>
        <end position="185"/>
    </location>
</feature>
<reference evidence="2 3" key="1">
    <citation type="journal article" date="2024" name="Commun. Biol.">
        <title>Comparative genomic analysis of thermophilic fungi reveals convergent evolutionary adaptations and gene losses.</title>
        <authorList>
            <person name="Steindorff A.S."/>
            <person name="Aguilar-Pontes M.V."/>
            <person name="Robinson A.J."/>
            <person name="Andreopoulos B."/>
            <person name="LaButti K."/>
            <person name="Kuo A."/>
            <person name="Mondo S."/>
            <person name="Riley R."/>
            <person name="Otillar R."/>
            <person name="Haridas S."/>
            <person name="Lipzen A."/>
            <person name="Grimwood J."/>
            <person name="Schmutz J."/>
            <person name="Clum A."/>
            <person name="Reid I.D."/>
            <person name="Moisan M.C."/>
            <person name="Butler G."/>
            <person name="Nguyen T.T.M."/>
            <person name="Dewar K."/>
            <person name="Conant G."/>
            <person name="Drula E."/>
            <person name="Henrissat B."/>
            <person name="Hansel C."/>
            <person name="Singer S."/>
            <person name="Hutchinson M.I."/>
            <person name="de Vries R.P."/>
            <person name="Natvig D.O."/>
            <person name="Powell A.J."/>
            <person name="Tsang A."/>
            <person name="Grigoriev I.V."/>
        </authorList>
    </citation>
    <scope>NUCLEOTIDE SEQUENCE [LARGE SCALE GENOMIC DNA]</scope>
    <source>
        <strain evidence="2 3">CBS 620.91</strain>
    </source>
</reference>
<keyword evidence="3" id="KW-1185">Reference proteome</keyword>
<proteinExistence type="predicted"/>
<evidence type="ECO:0000313" key="3">
    <source>
        <dbReference type="Proteomes" id="UP001583172"/>
    </source>
</evidence>
<feature type="compositionally biased region" description="Basic and acidic residues" evidence="1">
    <location>
        <begin position="491"/>
        <end position="500"/>
    </location>
</feature>
<evidence type="ECO:0000313" key="2">
    <source>
        <dbReference type="EMBL" id="KAL1838998.1"/>
    </source>
</evidence>
<gene>
    <name evidence="2" type="ORF">VTJ49DRAFT_2009</name>
</gene>
<sequence>MVERDDIESLLRTGSWRSSRSRSPNPYRYNSERRYYEPSRANISVARAPGPSSRAKRPPPPCVEDEEESLAKEYIGSGASIVPTVLDEEPKNRGEIDQQPMILPVHEYNPERRFVIVPKAGTDDESKTAEARYNANTCRKYVLVQGDKAPEVAEPAKGDKRRPEPSKEKAGHSESKDELPTEKRDIPKRKSHQDLPRLTTDFSEPEPSIRRSNSRRDREKPFVHQETHPSPPSRDRPSAKPDDCTFLSPTASAKYPAGRRNRAYSDARSDTGGRPSRSPSRRDADIEVADRRRPHHSSRYPESTDHSSRYPERTGSHRRTYSNTNMPPRDDLRAERPKSFVQSLGYGDPDEIFAFMAPGDDFMAGKPSRGISPPRRTRNNDSPPPHPRGAREMPNSSPSRRRTYRPATRDRNEYSSDEEYKSRRPKGADRPYPPKTTLEPDYPSVPSPESVRRPNPALAAAAVPPAMAAAHAALFPDDAQPSPRGASFPVDKTRKADERSQSSSPANNASPTRRPIQDSRNLPPRPHSRDPSASGCSSVSAPVPAALSSSLPRSSTLERAPSRPVTTIVRQDSNEPKSPPYAPRPSSHDDRDDDDDTRPALASLPDCRWKSPTLARRRGSSDQFLTLKRAENFRICRDCFTNLFANTEFQHQFVPVAMRSGDQIMVCDFGASPWYRIAFLMTLKHNYPDLRLMQGIASVAARSQACAGSQPASRIWYSMVAPNSRRLVKPFSVCFGCAKSVEVLLPNLAGVFVPLDSHELTHGICALRFEPDRKRFFDYFEQMKATSDLALMRRTAPNIADLVERIEDISLHEECPRNTPVENGRWHVMEQVPEFTVCNDCFYEVVWPMIEDKDNTSVVPRNFYKGRQTRAMASCQLYSERMRQVFATACKYDNYDYLAAAVLERMREMADIRARYNELQREDQEDLTVQAELAMLAKRFREIE</sequence>
<organism evidence="2 3">
    <name type="scientific">Humicola insolens</name>
    <name type="common">Soft-rot fungus</name>
    <dbReference type="NCBI Taxonomy" id="85995"/>
    <lineage>
        <taxon>Eukaryota</taxon>
        <taxon>Fungi</taxon>
        <taxon>Dikarya</taxon>
        <taxon>Ascomycota</taxon>
        <taxon>Pezizomycotina</taxon>
        <taxon>Sordariomycetes</taxon>
        <taxon>Sordariomycetidae</taxon>
        <taxon>Sordariales</taxon>
        <taxon>Chaetomiaceae</taxon>
        <taxon>Mycothermus</taxon>
    </lineage>
</organism>